<dbReference type="InterPro" id="IPR002467">
    <property type="entry name" value="Pept_M24A_MAP1"/>
</dbReference>
<evidence type="ECO:0000313" key="8">
    <source>
        <dbReference type="EMBL" id="OGY18945.1"/>
    </source>
</evidence>
<dbReference type="GO" id="GO:0046872">
    <property type="term" value="F:metal ion binding"/>
    <property type="evidence" value="ECO:0007669"/>
    <property type="project" value="UniProtKB-KW"/>
</dbReference>
<protein>
    <recommendedName>
        <fullName evidence="6">Methionine aminopeptidase</fullName>
        <ecNumber evidence="6">3.4.11.18</ecNumber>
    </recommendedName>
</protein>
<evidence type="ECO:0000256" key="5">
    <source>
        <dbReference type="ARBA" id="ARBA00022801"/>
    </source>
</evidence>
<reference evidence="8 9" key="1">
    <citation type="journal article" date="2016" name="Nat. Commun.">
        <title>Thousands of microbial genomes shed light on interconnected biogeochemical processes in an aquifer system.</title>
        <authorList>
            <person name="Anantharaman K."/>
            <person name="Brown C.T."/>
            <person name="Hug L.A."/>
            <person name="Sharon I."/>
            <person name="Castelle C.J."/>
            <person name="Probst A.J."/>
            <person name="Thomas B.C."/>
            <person name="Singh A."/>
            <person name="Wilkins M.J."/>
            <person name="Karaoz U."/>
            <person name="Brodie E.L."/>
            <person name="Williams K.H."/>
            <person name="Hubbard S.S."/>
            <person name="Banfield J.F."/>
        </authorList>
    </citation>
    <scope>NUCLEOTIDE SEQUENCE [LARGE SCALE GENOMIC DNA]</scope>
</reference>
<evidence type="ECO:0000256" key="3">
    <source>
        <dbReference type="ARBA" id="ARBA00022670"/>
    </source>
</evidence>
<comment type="function">
    <text evidence="1">Removes the N-terminal methionine from nascent proteins. The N-terminal methionine is often cleaved when the second residue in the primary sequence is small and uncharged (Met-Ala-, Cys, Gly, Pro, Ser, Thr, or Val). Requires deformylation of the N(alpha)-formylated initiator methionine before it can be hydrolyzed.</text>
</comment>
<comment type="similarity">
    <text evidence="6">Belongs to the peptidase M24A family.</text>
</comment>
<dbReference type="Gene3D" id="3.90.230.10">
    <property type="entry name" value="Creatinase/methionine aminopeptidase superfamily"/>
    <property type="match status" value="1"/>
</dbReference>
<feature type="domain" description="Peptidase M24" evidence="7">
    <location>
        <begin position="1"/>
        <end position="229"/>
    </location>
</feature>
<accession>A0A1G1VU58</accession>
<keyword evidence="3 6" id="KW-0645">Protease</keyword>
<dbReference type="AlphaFoldDB" id="A0A1G1VU58"/>
<dbReference type="GO" id="GO:0006508">
    <property type="term" value="P:proteolysis"/>
    <property type="evidence" value="ECO:0007669"/>
    <property type="project" value="UniProtKB-KW"/>
</dbReference>
<keyword evidence="2 6" id="KW-0031">Aminopeptidase</keyword>
<evidence type="ECO:0000259" key="7">
    <source>
        <dbReference type="Pfam" id="PF00557"/>
    </source>
</evidence>
<keyword evidence="5" id="KW-0378">Hydrolase</keyword>
<dbReference type="PRINTS" id="PR00599">
    <property type="entry name" value="MAPEPTIDASE"/>
</dbReference>
<comment type="catalytic activity">
    <reaction evidence="6">
        <text>Release of N-terminal amino acids, preferentially methionine, from peptides and arylamides.</text>
        <dbReference type="EC" id="3.4.11.18"/>
    </reaction>
</comment>
<evidence type="ECO:0000256" key="2">
    <source>
        <dbReference type="ARBA" id="ARBA00022438"/>
    </source>
</evidence>
<sequence>MQEGGAILARIRKELVEAARPGTTLLALNGLAETSIRKAGGKPSFMLVPGYKHATCINLNDGVVHGIPTKRKIQNGDLVKIDIGMYYHGFHTDAATTTIAGTIDAENVRFLDAGKKALREAMTKAVSGNHIGHISEAIQGTVEGGGYTCIRSLTGHGVGKELHEDPPIPCFLAEPIEQTPLLNEGQTLAIEVIYAKGTSKLHLKEDGWTLVTEDGKKAALFEETVMITKSHPIILTKEA</sequence>
<dbReference type="NCBIfam" id="TIGR00500">
    <property type="entry name" value="met_pdase_I"/>
    <property type="match status" value="1"/>
</dbReference>
<evidence type="ECO:0000256" key="4">
    <source>
        <dbReference type="ARBA" id="ARBA00022723"/>
    </source>
</evidence>
<dbReference type="EC" id="3.4.11.18" evidence="6"/>
<dbReference type="PANTHER" id="PTHR43330:SF27">
    <property type="entry name" value="METHIONINE AMINOPEPTIDASE"/>
    <property type="match status" value="1"/>
</dbReference>
<gene>
    <name evidence="8" type="ORF">A2786_05065</name>
</gene>
<evidence type="ECO:0000256" key="1">
    <source>
        <dbReference type="ARBA" id="ARBA00002521"/>
    </source>
</evidence>
<comment type="cofactor">
    <cofactor evidence="6">
        <name>Co(2+)</name>
        <dbReference type="ChEBI" id="CHEBI:48828"/>
    </cofactor>
    <cofactor evidence="6">
        <name>Zn(2+)</name>
        <dbReference type="ChEBI" id="CHEBI:29105"/>
    </cofactor>
    <cofactor evidence="6">
        <name>Mn(2+)</name>
        <dbReference type="ChEBI" id="CHEBI:29035"/>
    </cofactor>
    <cofactor evidence="6">
        <name>Fe(2+)</name>
        <dbReference type="ChEBI" id="CHEBI:29033"/>
    </cofactor>
    <text evidence="6">Binds 2 divalent metal cations per subunit. Has a high-affinity and a low affinity metal-binding site. The true nature of the physiological cofactor is under debate. The enzyme is active with cobalt, zinc, manganese or divalent iron ions.</text>
</comment>
<dbReference type="PANTHER" id="PTHR43330">
    <property type="entry name" value="METHIONINE AMINOPEPTIDASE"/>
    <property type="match status" value="1"/>
</dbReference>
<evidence type="ECO:0000256" key="6">
    <source>
        <dbReference type="RuleBase" id="RU003653"/>
    </source>
</evidence>
<dbReference type="Pfam" id="PF00557">
    <property type="entry name" value="Peptidase_M24"/>
    <property type="match status" value="1"/>
</dbReference>
<dbReference type="Proteomes" id="UP000179233">
    <property type="component" value="Unassembled WGS sequence"/>
</dbReference>
<dbReference type="InterPro" id="IPR036005">
    <property type="entry name" value="Creatinase/aminopeptidase-like"/>
</dbReference>
<dbReference type="GO" id="GO:0004239">
    <property type="term" value="F:initiator methionyl aminopeptidase activity"/>
    <property type="evidence" value="ECO:0007669"/>
    <property type="project" value="UniProtKB-EC"/>
</dbReference>
<keyword evidence="4 6" id="KW-0479">Metal-binding</keyword>
<name>A0A1G1VU58_9BACT</name>
<dbReference type="SUPFAM" id="SSF55920">
    <property type="entry name" value="Creatinase/aminopeptidase"/>
    <property type="match status" value="1"/>
</dbReference>
<dbReference type="EMBL" id="MHCJ01000003">
    <property type="protein sequence ID" value="OGY18945.1"/>
    <property type="molecule type" value="Genomic_DNA"/>
</dbReference>
<dbReference type="GO" id="GO:0005829">
    <property type="term" value="C:cytosol"/>
    <property type="evidence" value="ECO:0007669"/>
    <property type="project" value="TreeGrafter"/>
</dbReference>
<dbReference type="GO" id="GO:0070006">
    <property type="term" value="F:metalloaminopeptidase activity"/>
    <property type="evidence" value="ECO:0007669"/>
    <property type="project" value="InterPro"/>
</dbReference>
<evidence type="ECO:0000313" key="9">
    <source>
        <dbReference type="Proteomes" id="UP000179233"/>
    </source>
</evidence>
<comment type="caution">
    <text evidence="8">The sequence shown here is derived from an EMBL/GenBank/DDBJ whole genome shotgun (WGS) entry which is preliminary data.</text>
</comment>
<dbReference type="InterPro" id="IPR001714">
    <property type="entry name" value="Pept_M24_MAP"/>
</dbReference>
<proteinExistence type="inferred from homology"/>
<organism evidence="8 9">
    <name type="scientific">Candidatus Chisholmbacteria bacterium RIFCSPHIGHO2_01_FULL_52_32</name>
    <dbReference type="NCBI Taxonomy" id="1797591"/>
    <lineage>
        <taxon>Bacteria</taxon>
        <taxon>Candidatus Chisholmiibacteriota</taxon>
    </lineage>
</organism>
<dbReference type="InterPro" id="IPR000994">
    <property type="entry name" value="Pept_M24"/>
</dbReference>